<sequence>MASRSVCDRSVDRCPKPSSETYLLSGESSGPLKAIPTAPYPARDRKNTAPRPLTEPRNLDSRRSARPNGLSTHPKAAPSTPKSRRAGIWLTGRETLQVAPGSRELQRPGYNLAKTCATVTEDVPVETLLRRGETALGGAPLASSPPPHLQPTSRRPPASGPRAPRAAVSSRPPPGDRGGRRARHGGPSPSGRGGSSQQQRRPLTWKVTAEKKEEEDAPRFSMENATLHLLSSSYCLSGADYTSNLWDGHIAWTGPIKLHICLIARSNSEINTTSKSC</sequence>
<dbReference type="KEGG" id="nasi:112395940"/>
<evidence type="ECO:0000313" key="3">
    <source>
        <dbReference type="RefSeq" id="XP_024595161.1"/>
    </source>
</evidence>
<feature type="region of interest" description="Disordered" evidence="1">
    <location>
        <begin position="1"/>
        <end position="89"/>
    </location>
</feature>
<keyword evidence="2" id="KW-1185">Reference proteome</keyword>
<feature type="compositionally biased region" description="Low complexity" evidence="1">
    <location>
        <begin position="185"/>
        <end position="202"/>
    </location>
</feature>
<dbReference type="Proteomes" id="UP000252040">
    <property type="component" value="Unplaced"/>
</dbReference>
<dbReference type="InParanoid" id="A0A341AXD7"/>
<name>A0A341AXD7_NEOAA</name>
<organism evidence="2 3">
    <name type="scientific">Neophocaena asiaeorientalis asiaeorientalis</name>
    <name type="common">Yangtze finless porpoise</name>
    <name type="synonym">Neophocaena phocaenoides subsp. asiaeorientalis</name>
    <dbReference type="NCBI Taxonomy" id="1706337"/>
    <lineage>
        <taxon>Eukaryota</taxon>
        <taxon>Metazoa</taxon>
        <taxon>Chordata</taxon>
        <taxon>Craniata</taxon>
        <taxon>Vertebrata</taxon>
        <taxon>Euteleostomi</taxon>
        <taxon>Mammalia</taxon>
        <taxon>Eutheria</taxon>
        <taxon>Laurasiatheria</taxon>
        <taxon>Artiodactyla</taxon>
        <taxon>Whippomorpha</taxon>
        <taxon>Cetacea</taxon>
        <taxon>Odontoceti</taxon>
        <taxon>Phocoenidae</taxon>
        <taxon>Neophocaena</taxon>
    </lineage>
</organism>
<feature type="region of interest" description="Disordered" evidence="1">
    <location>
        <begin position="136"/>
        <end position="204"/>
    </location>
</feature>
<feature type="compositionally biased region" description="Polar residues" evidence="1">
    <location>
        <begin position="18"/>
        <end position="28"/>
    </location>
</feature>
<dbReference type="RefSeq" id="XP_024595161.1">
    <property type="nucleotide sequence ID" value="XM_024739393.1"/>
</dbReference>
<feature type="compositionally biased region" description="Low complexity" evidence="1">
    <location>
        <begin position="151"/>
        <end position="170"/>
    </location>
</feature>
<protein>
    <submittedName>
        <fullName evidence="3">Uncharacterized protein LOC112395940</fullName>
    </submittedName>
</protein>
<dbReference type="AlphaFoldDB" id="A0A341AXD7"/>
<dbReference type="GeneID" id="112395940"/>
<reference evidence="3" key="1">
    <citation type="submission" date="2025-08" db="UniProtKB">
        <authorList>
            <consortium name="RefSeq"/>
        </authorList>
    </citation>
    <scope>IDENTIFICATION</scope>
    <source>
        <tissue evidence="3">Meat</tissue>
    </source>
</reference>
<evidence type="ECO:0000256" key="1">
    <source>
        <dbReference type="SAM" id="MobiDB-lite"/>
    </source>
</evidence>
<gene>
    <name evidence="3" type="primary">LOC112395940</name>
</gene>
<accession>A0A341AXD7</accession>
<evidence type="ECO:0000313" key="2">
    <source>
        <dbReference type="Proteomes" id="UP000252040"/>
    </source>
</evidence>
<feature type="compositionally biased region" description="Basic and acidic residues" evidence="1">
    <location>
        <begin position="1"/>
        <end position="15"/>
    </location>
</feature>
<proteinExistence type="predicted"/>